<sequence length="371" mass="44079">MVKKKHFIGLLLFVSFIFIIISVQTVNADKSILIDEGLANYKNSNITKLNWEVYSSDKQLKIYSKQLKRNSLGYNKKILIKKVKNNKLKISILYSYKGNVINKNYTFKSKLNHTSYYYKIYKPKMVKNLIKTETFEKGKEPYYNGPHGEIKWKAHIYHGKKVIINDRSNNLYGHINKTTLIEKHGKNRLKITTKVGVAAFSKILYSDGYLNSLNISDYKNRNPFKNKNVTYVKTKLSPKDYYIKTHKWKLFQHIPKKYIVERAYGLLKNSNTKLYWNAWKERDNDFIWNRIVIYRGFSFKSYNEDNNDIYDKITIEISNINELKITHQINKTKEIKNINTDLSPLDYYLKVYREKMIEILDKPIINLILTE</sequence>
<comment type="caution">
    <text evidence="1">The sequence shown here is derived from an EMBL/GenBank/DDBJ whole genome shotgun (WGS) entry which is preliminary data.</text>
</comment>
<dbReference type="AlphaFoldDB" id="A0A644T785"/>
<proteinExistence type="predicted"/>
<organism evidence="1">
    <name type="scientific">bioreactor metagenome</name>
    <dbReference type="NCBI Taxonomy" id="1076179"/>
    <lineage>
        <taxon>unclassified sequences</taxon>
        <taxon>metagenomes</taxon>
        <taxon>ecological metagenomes</taxon>
    </lineage>
</organism>
<reference evidence="1" key="1">
    <citation type="submission" date="2019-08" db="EMBL/GenBank/DDBJ databases">
        <authorList>
            <person name="Kucharzyk K."/>
            <person name="Murdoch R.W."/>
            <person name="Higgins S."/>
            <person name="Loffler F."/>
        </authorList>
    </citation>
    <scope>NUCLEOTIDE SEQUENCE</scope>
</reference>
<gene>
    <name evidence="1" type="ORF">SDC9_07661</name>
</gene>
<evidence type="ECO:0000313" key="1">
    <source>
        <dbReference type="EMBL" id="MPL62062.1"/>
    </source>
</evidence>
<dbReference type="EMBL" id="VSSQ01000016">
    <property type="protein sequence ID" value="MPL62062.1"/>
    <property type="molecule type" value="Genomic_DNA"/>
</dbReference>
<name>A0A644T785_9ZZZZ</name>
<accession>A0A644T785</accession>
<protein>
    <submittedName>
        <fullName evidence="1">Uncharacterized protein</fullName>
    </submittedName>
</protein>